<feature type="domain" description="USP" evidence="1">
    <location>
        <begin position="1"/>
        <end position="99"/>
    </location>
</feature>
<dbReference type="Proteomes" id="UP001626550">
    <property type="component" value="Unassembled WGS sequence"/>
</dbReference>
<protein>
    <recommendedName>
        <fullName evidence="1">USP domain-containing protein</fullName>
    </recommendedName>
</protein>
<proteinExistence type="predicted"/>
<organism evidence="2 3">
    <name type="scientific">Cichlidogyrus casuarinus</name>
    <dbReference type="NCBI Taxonomy" id="1844966"/>
    <lineage>
        <taxon>Eukaryota</taxon>
        <taxon>Metazoa</taxon>
        <taxon>Spiralia</taxon>
        <taxon>Lophotrochozoa</taxon>
        <taxon>Platyhelminthes</taxon>
        <taxon>Monogenea</taxon>
        <taxon>Monopisthocotylea</taxon>
        <taxon>Dactylogyridea</taxon>
        <taxon>Ancyrocephalidae</taxon>
        <taxon>Cichlidogyrus</taxon>
    </lineage>
</organism>
<evidence type="ECO:0000313" key="3">
    <source>
        <dbReference type="Proteomes" id="UP001626550"/>
    </source>
</evidence>
<name>A0ABD2PI45_9PLAT</name>
<gene>
    <name evidence="2" type="ORF">Ciccas_014541</name>
</gene>
<evidence type="ECO:0000259" key="1">
    <source>
        <dbReference type="PROSITE" id="PS50235"/>
    </source>
</evidence>
<dbReference type="PROSITE" id="PS50235">
    <property type="entry name" value="USP_3"/>
    <property type="match status" value="1"/>
</dbReference>
<dbReference type="InterPro" id="IPR038765">
    <property type="entry name" value="Papain-like_cys_pep_sf"/>
</dbReference>
<dbReference type="Gene3D" id="3.90.70.10">
    <property type="entry name" value="Cysteine proteinases"/>
    <property type="match status" value="1"/>
</dbReference>
<evidence type="ECO:0000313" key="2">
    <source>
        <dbReference type="EMBL" id="KAL3306960.1"/>
    </source>
</evidence>
<dbReference type="SUPFAM" id="SSF54001">
    <property type="entry name" value="Cysteine proteinases"/>
    <property type="match status" value="1"/>
</dbReference>
<dbReference type="EMBL" id="JBJKFK010008853">
    <property type="protein sequence ID" value="KAL3306960.1"/>
    <property type="molecule type" value="Genomic_DNA"/>
</dbReference>
<sequence>DAIDNQVEWKTCLEPPTLLWIYCIGPEQQWLKVNIRVKGFTYELRAVTNHASDRSHYVAQRLHEGAWYLFDDLSQNSNTLIAEPKLCSFGENTLLYQQIV</sequence>
<comment type="caution">
    <text evidence="2">The sequence shown here is derived from an EMBL/GenBank/DDBJ whole genome shotgun (WGS) entry which is preliminary data.</text>
</comment>
<dbReference type="InterPro" id="IPR028889">
    <property type="entry name" value="USP"/>
</dbReference>
<accession>A0ABD2PI45</accession>
<dbReference type="AlphaFoldDB" id="A0ABD2PI45"/>
<keyword evidence="3" id="KW-1185">Reference proteome</keyword>
<reference evidence="2 3" key="1">
    <citation type="submission" date="2024-11" db="EMBL/GenBank/DDBJ databases">
        <title>Adaptive evolution of stress response genes in parasites aligns with host niche diversity.</title>
        <authorList>
            <person name="Hahn C."/>
            <person name="Resl P."/>
        </authorList>
    </citation>
    <scope>NUCLEOTIDE SEQUENCE [LARGE SCALE GENOMIC DNA]</scope>
    <source>
        <strain evidence="2">EGGRZ-B1_66</strain>
        <tissue evidence="2">Body</tissue>
    </source>
</reference>
<feature type="non-terminal residue" evidence="2">
    <location>
        <position position="1"/>
    </location>
</feature>